<organism evidence="2 3">
    <name type="scientific">Saccharothrix mutabilis subsp. mutabilis</name>
    <dbReference type="NCBI Taxonomy" id="66855"/>
    <lineage>
        <taxon>Bacteria</taxon>
        <taxon>Bacillati</taxon>
        <taxon>Actinomycetota</taxon>
        <taxon>Actinomycetes</taxon>
        <taxon>Pseudonocardiales</taxon>
        <taxon>Pseudonocardiaceae</taxon>
        <taxon>Saccharothrix</taxon>
    </lineage>
</organism>
<dbReference type="Proteomes" id="UP001500416">
    <property type="component" value="Unassembled WGS sequence"/>
</dbReference>
<sequence>MLTVLALIAGFVVAAPVALDRGDGAAFAAAVDAVHLPGTATTRATIHPVQQGHHGQPLDGVQPPVHVAPQPRRFADVVEPTRGDPERAGSGPLGDRAPPLTSGS</sequence>
<feature type="region of interest" description="Disordered" evidence="1">
    <location>
        <begin position="48"/>
        <end position="104"/>
    </location>
</feature>
<keyword evidence="3" id="KW-1185">Reference proteome</keyword>
<gene>
    <name evidence="2" type="ORF">GCM10010492_62440</name>
</gene>
<reference evidence="2 3" key="1">
    <citation type="journal article" date="2019" name="Int. J. Syst. Evol. Microbiol.">
        <title>The Global Catalogue of Microorganisms (GCM) 10K type strain sequencing project: providing services to taxonomists for standard genome sequencing and annotation.</title>
        <authorList>
            <consortium name="The Broad Institute Genomics Platform"/>
            <consortium name="The Broad Institute Genome Sequencing Center for Infectious Disease"/>
            <person name="Wu L."/>
            <person name="Ma J."/>
        </authorList>
    </citation>
    <scope>NUCLEOTIDE SEQUENCE [LARGE SCALE GENOMIC DNA]</scope>
    <source>
        <strain evidence="2 3">JCM 3380</strain>
    </source>
</reference>
<evidence type="ECO:0000256" key="1">
    <source>
        <dbReference type="SAM" id="MobiDB-lite"/>
    </source>
</evidence>
<feature type="compositionally biased region" description="Basic and acidic residues" evidence="1">
    <location>
        <begin position="73"/>
        <end position="87"/>
    </location>
</feature>
<proteinExistence type="predicted"/>
<dbReference type="EMBL" id="BAAABU010000021">
    <property type="protein sequence ID" value="GAA0253317.1"/>
    <property type="molecule type" value="Genomic_DNA"/>
</dbReference>
<comment type="caution">
    <text evidence="2">The sequence shown here is derived from an EMBL/GenBank/DDBJ whole genome shotgun (WGS) entry which is preliminary data.</text>
</comment>
<name>A0ABN0UK84_9PSEU</name>
<protein>
    <recommendedName>
        <fullName evidence="4">Secreted protein</fullName>
    </recommendedName>
</protein>
<evidence type="ECO:0008006" key="4">
    <source>
        <dbReference type="Google" id="ProtNLM"/>
    </source>
</evidence>
<accession>A0ABN0UK84</accession>
<evidence type="ECO:0000313" key="2">
    <source>
        <dbReference type="EMBL" id="GAA0253317.1"/>
    </source>
</evidence>
<evidence type="ECO:0000313" key="3">
    <source>
        <dbReference type="Proteomes" id="UP001500416"/>
    </source>
</evidence>